<evidence type="ECO:0000256" key="1">
    <source>
        <dbReference type="ARBA" id="ARBA00004141"/>
    </source>
</evidence>
<feature type="transmembrane region" description="Helical" evidence="7">
    <location>
        <begin position="104"/>
        <end position="125"/>
    </location>
</feature>
<dbReference type="Proteomes" id="UP000440978">
    <property type="component" value="Unassembled WGS sequence"/>
</dbReference>
<keyword evidence="9" id="KW-1185">Reference proteome</keyword>
<evidence type="ECO:0000313" key="9">
    <source>
        <dbReference type="Proteomes" id="UP000440978"/>
    </source>
</evidence>
<keyword evidence="3 7" id="KW-1133">Transmembrane helix</keyword>
<evidence type="ECO:0000256" key="3">
    <source>
        <dbReference type="ARBA" id="ARBA00022989"/>
    </source>
</evidence>
<evidence type="ECO:0000256" key="4">
    <source>
        <dbReference type="ARBA" id="ARBA00023136"/>
    </source>
</evidence>
<keyword evidence="2 7" id="KW-0812">Transmembrane</keyword>
<protein>
    <submittedName>
        <fullName evidence="8">Transporter</fullName>
    </submittedName>
</protein>
<feature type="transmembrane region" description="Helical" evidence="7">
    <location>
        <begin position="26"/>
        <end position="48"/>
    </location>
</feature>
<organism evidence="8 9">
    <name type="scientific">Terrilactibacillus tamarindi</name>
    <dbReference type="NCBI Taxonomy" id="2599694"/>
    <lineage>
        <taxon>Bacteria</taxon>
        <taxon>Bacillati</taxon>
        <taxon>Bacillota</taxon>
        <taxon>Bacilli</taxon>
        <taxon>Bacillales</taxon>
        <taxon>Bacillaceae</taxon>
        <taxon>Terrilactibacillus</taxon>
    </lineage>
</organism>
<dbReference type="InterPro" id="IPR024002">
    <property type="entry name" value="For/NO2_transpt_CS"/>
</dbReference>
<dbReference type="AlphaFoldDB" id="A0A6N8CLI4"/>
<dbReference type="Gene3D" id="1.20.1080.10">
    <property type="entry name" value="Glycerol uptake facilitator protein"/>
    <property type="match status" value="1"/>
</dbReference>
<name>A0A6N8CLI4_9BACI</name>
<evidence type="ECO:0000256" key="6">
    <source>
        <dbReference type="SAM" id="MobiDB-lite"/>
    </source>
</evidence>
<feature type="transmembrane region" description="Helical" evidence="7">
    <location>
        <begin position="232"/>
        <end position="251"/>
    </location>
</feature>
<evidence type="ECO:0000256" key="2">
    <source>
        <dbReference type="ARBA" id="ARBA00022692"/>
    </source>
</evidence>
<dbReference type="GO" id="GO:0015499">
    <property type="term" value="F:formate transmembrane transporter activity"/>
    <property type="evidence" value="ECO:0007669"/>
    <property type="project" value="TreeGrafter"/>
</dbReference>
<dbReference type="PROSITE" id="PS01006">
    <property type="entry name" value="FORMATE_NITRITE_TP_2"/>
    <property type="match status" value="1"/>
</dbReference>
<dbReference type="Pfam" id="PF01226">
    <property type="entry name" value="Form_Nir_trans"/>
    <property type="match status" value="1"/>
</dbReference>
<feature type="transmembrane region" description="Helical" evidence="7">
    <location>
        <begin position="180"/>
        <end position="198"/>
    </location>
</feature>
<dbReference type="InterPro" id="IPR023271">
    <property type="entry name" value="Aquaporin-like"/>
</dbReference>
<accession>A0A6N8CLI4</accession>
<comment type="caution">
    <text evidence="8">The sequence shown here is derived from an EMBL/GenBank/DDBJ whole genome shotgun (WGS) entry which is preliminary data.</text>
</comment>
<feature type="region of interest" description="Disordered" evidence="6">
    <location>
        <begin position="272"/>
        <end position="291"/>
    </location>
</feature>
<feature type="transmembrane region" description="Helical" evidence="7">
    <location>
        <begin position="60"/>
        <end position="79"/>
    </location>
</feature>
<dbReference type="InterPro" id="IPR000292">
    <property type="entry name" value="For/NO2_transpt"/>
</dbReference>
<evidence type="ECO:0000313" key="8">
    <source>
        <dbReference type="EMBL" id="MTT30782.1"/>
    </source>
</evidence>
<feature type="transmembrane region" description="Helical" evidence="7">
    <location>
        <begin position="155"/>
        <end position="174"/>
    </location>
</feature>
<dbReference type="PANTHER" id="PTHR30520:SF8">
    <property type="entry name" value="NITRITE TRANSPORTER NIRC"/>
    <property type="match status" value="1"/>
</dbReference>
<evidence type="ECO:0000256" key="7">
    <source>
        <dbReference type="SAM" id="Phobius"/>
    </source>
</evidence>
<feature type="compositionally biased region" description="Low complexity" evidence="6">
    <location>
        <begin position="281"/>
        <end position="291"/>
    </location>
</feature>
<keyword evidence="4 7" id="KW-0472">Membrane</keyword>
<proteinExistence type="inferred from homology"/>
<gene>
    <name evidence="8" type="ORF">GMB86_01975</name>
</gene>
<reference evidence="8 9" key="1">
    <citation type="submission" date="2019-11" db="EMBL/GenBank/DDBJ databases">
        <title>Terrilactibacillus tamarindus sp. nov. BCM23-1 isolated from bark of Tamarindus indica.</title>
        <authorList>
            <person name="Kingkaew E."/>
            <person name="Tanasupawat S."/>
        </authorList>
    </citation>
    <scope>NUCLEOTIDE SEQUENCE [LARGE SCALE GENOMIC DNA]</scope>
    <source>
        <strain evidence="8 9">BCM23-1</strain>
    </source>
</reference>
<dbReference type="OrthoDB" id="9786493at2"/>
<comment type="subcellular location">
    <subcellularLocation>
        <location evidence="1">Membrane</location>
        <topology evidence="1">Multi-pass membrane protein</topology>
    </subcellularLocation>
</comment>
<comment type="similarity">
    <text evidence="5">Belongs to the FNT transporter (TC 1.A.16) family.</text>
</comment>
<evidence type="ECO:0000256" key="5">
    <source>
        <dbReference type="ARBA" id="ARBA00049660"/>
    </source>
</evidence>
<dbReference type="EMBL" id="WNHB01000002">
    <property type="protein sequence ID" value="MTT30782.1"/>
    <property type="molecule type" value="Genomic_DNA"/>
</dbReference>
<dbReference type="GO" id="GO:0005886">
    <property type="term" value="C:plasma membrane"/>
    <property type="evidence" value="ECO:0007669"/>
    <property type="project" value="TreeGrafter"/>
</dbReference>
<sequence>MHESLEKAVQSAVLKKNILDSSLLQYIVRASLAGVFIGLAIVLCFKIGDSFNVVQSPATTLMSGIFFGIALILIVYGGGELFTGNTMFFTISTLKKETQIRDLIKNWVFCFGGNAIGAVLFALVFSRTGIFDQLASNHLLFEVVNKKMYLPVDQLFVRAIFCNWLVCLAIWIPMRLKGDAAKLIAIILLVFTFFASGYEHSIANLSLFSLALSIAHPTSITLQGALYNILPVTLGNILGGGLFVGAVYYYLAKGETLAAKKQAEALASDVVEDHTKKETQPELTPELLLQK</sequence>
<dbReference type="RefSeq" id="WP_155216291.1">
    <property type="nucleotide sequence ID" value="NZ_WNHB01000002.1"/>
</dbReference>
<dbReference type="PANTHER" id="PTHR30520">
    <property type="entry name" value="FORMATE TRANSPORTER-RELATED"/>
    <property type="match status" value="1"/>
</dbReference>
<dbReference type="PROSITE" id="PS01005">
    <property type="entry name" value="FORMATE_NITRITE_TP_1"/>
    <property type="match status" value="1"/>
</dbReference>